<reference evidence="1" key="1">
    <citation type="journal article" date="2019" name="Sci. Rep.">
        <title>Draft genome of Tanacetum cinerariifolium, the natural source of mosquito coil.</title>
        <authorList>
            <person name="Yamashiro T."/>
            <person name="Shiraishi A."/>
            <person name="Satake H."/>
            <person name="Nakayama K."/>
        </authorList>
    </citation>
    <scope>NUCLEOTIDE SEQUENCE</scope>
</reference>
<dbReference type="EMBL" id="BKCJ011183178">
    <property type="protein sequence ID" value="GFD00183.1"/>
    <property type="molecule type" value="Genomic_DNA"/>
</dbReference>
<sequence length="56" mass="6352">AVRSDAGLEQMVPDQFWIDEECKYDIAAISVQGVHVRYSEAFEDKEDLQSLESFVG</sequence>
<protein>
    <submittedName>
        <fullName evidence="1">Uncharacterized protein</fullName>
    </submittedName>
</protein>
<comment type="caution">
    <text evidence="1">The sequence shown here is derived from an EMBL/GenBank/DDBJ whole genome shotgun (WGS) entry which is preliminary data.</text>
</comment>
<evidence type="ECO:0000313" key="1">
    <source>
        <dbReference type="EMBL" id="GFD00183.1"/>
    </source>
</evidence>
<dbReference type="AlphaFoldDB" id="A0A699SS82"/>
<feature type="non-terminal residue" evidence="1">
    <location>
        <position position="1"/>
    </location>
</feature>
<organism evidence="1">
    <name type="scientific">Tanacetum cinerariifolium</name>
    <name type="common">Dalmatian daisy</name>
    <name type="synonym">Chrysanthemum cinerariifolium</name>
    <dbReference type="NCBI Taxonomy" id="118510"/>
    <lineage>
        <taxon>Eukaryota</taxon>
        <taxon>Viridiplantae</taxon>
        <taxon>Streptophyta</taxon>
        <taxon>Embryophyta</taxon>
        <taxon>Tracheophyta</taxon>
        <taxon>Spermatophyta</taxon>
        <taxon>Magnoliopsida</taxon>
        <taxon>eudicotyledons</taxon>
        <taxon>Gunneridae</taxon>
        <taxon>Pentapetalae</taxon>
        <taxon>asterids</taxon>
        <taxon>campanulids</taxon>
        <taxon>Asterales</taxon>
        <taxon>Asteraceae</taxon>
        <taxon>Asteroideae</taxon>
        <taxon>Anthemideae</taxon>
        <taxon>Anthemidinae</taxon>
        <taxon>Tanacetum</taxon>
    </lineage>
</organism>
<name>A0A699SS82_TANCI</name>
<feature type="non-terminal residue" evidence="1">
    <location>
        <position position="56"/>
    </location>
</feature>
<accession>A0A699SS82</accession>
<gene>
    <name evidence="1" type="ORF">Tci_872152</name>
</gene>
<proteinExistence type="predicted"/>